<sequence length="31" mass="3524">MLHIDGIVPDMFVNVAVAAKSRVILDYIFEF</sequence>
<accession>A0A0E9RLW2</accession>
<name>A0A0E9RLW2_ANGAN</name>
<organism evidence="1">
    <name type="scientific">Anguilla anguilla</name>
    <name type="common">European freshwater eel</name>
    <name type="synonym">Muraena anguilla</name>
    <dbReference type="NCBI Taxonomy" id="7936"/>
    <lineage>
        <taxon>Eukaryota</taxon>
        <taxon>Metazoa</taxon>
        <taxon>Chordata</taxon>
        <taxon>Craniata</taxon>
        <taxon>Vertebrata</taxon>
        <taxon>Euteleostomi</taxon>
        <taxon>Actinopterygii</taxon>
        <taxon>Neopterygii</taxon>
        <taxon>Teleostei</taxon>
        <taxon>Anguilliformes</taxon>
        <taxon>Anguillidae</taxon>
        <taxon>Anguilla</taxon>
    </lineage>
</organism>
<proteinExistence type="predicted"/>
<dbReference type="AlphaFoldDB" id="A0A0E9RLW2"/>
<dbReference type="EMBL" id="GBXM01078431">
    <property type="protein sequence ID" value="JAH30146.1"/>
    <property type="molecule type" value="Transcribed_RNA"/>
</dbReference>
<reference evidence="1" key="1">
    <citation type="submission" date="2014-11" db="EMBL/GenBank/DDBJ databases">
        <authorList>
            <person name="Amaro Gonzalez C."/>
        </authorList>
    </citation>
    <scope>NUCLEOTIDE SEQUENCE</scope>
</reference>
<evidence type="ECO:0000313" key="1">
    <source>
        <dbReference type="EMBL" id="JAH30146.1"/>
    </source>
</evidence>
<reference evidence="1" key="2">
    <citation type="journal article" date="2015" name="Fish Shellfish Immunol.">
        <title>Early steps in the European eel (Anguilla anguilla)-Vibrio vulnificus interaction in the gills: Role of the RtxA13 toxin.</title>
        <authorList>
            <person name="Callol A."/>
            <person name="Pajuelo D."/>
            <person name="Ebbesson L."/>
            <person name="Teles M."/>
            <person name="MacKenzie S."/>
            <person name="Amaro C."/>
        </authorList>
    </citation>
    <scope>NUCLEOTIDE SEQUENCE</scope>
</reference>
<protein>
    <submittedName>
        <fullName evidence="1">Uncharacterized protein</fullName>
    </submittedName>
</protein>